<dbReference type="InterPro" id="IPR004843">
    <property type="entry name" value="Calcineurin-like_PHP"/>
</dbReference>
<dbReference type="SUPFAM" id="SSF56300">
    <property type="entry name" value="Metallo-dependent phosphatases"/>
    <property type="match status" value="1"/>
</dbReference>
<sequence length="352" mass="41836">MENVVLCLSDIHFTSYKSKDPNDANFSKRMICLDKLIDQIKTLPDESKPDICVIVGDIAYYGSNDDYLHFKKDWLDKFLSELSIPMENLLITPGNHDRLRSKSHIIDYIDDKDEVENELETNLDHYFSGFEDYISFMSKDLKIPEFEYGDKHGKYHKNYLFGFRKIGQIYFISLNSCWFSKNSSTDKKKLWLGDLFFSVLQNKNRIDREELPFVVTLFHHPKRWFADNRKKDNDFDRIRRKTHVLITGHEHETRDNENIIIYPDSETLHLKLGSTFSKKNYPNKCCLLKFMRGRSVEYSLIAWDNNQEEWVYNHKFRRWSVPTDDIIKRIEIMGLDISTLKNNLKDGARINE</sequence>
<protein>
    <submittedName>
        <fullName evidence="2">3',5'-cyclic adenosine monophosphate phosphodiesterase CpdA</fullName>
        <ecNumber evidence="2">3.1.4.53</ecNumber>
    </submittedName>
</protein>
<proteinExistence type="predicted"/>
<feature type="domain" description="Calcineurin-like phosphoesterase" evidence="1">
    <location>
        <begin position="5"/>
        <end position="252"/>
    </location>
</feature>
<reference evidence="2" key="1">
    <citation type="submission" date="2022-09" db="EMBL/GenBank/DDBJ databases">
        <title>Actin cytoskeleton and complex cell architecture in an #Asgard archaeon.</title>
        <authorList>
            <person name="Ponce Toledo R.I."/>
            <person name="Schleper C."/>
            <person name="Rodrigues Oliveira T."/>
            <person name="Wollweber F."/>
            <person name="Xu J."/>
            <person name="Rittmann S."/>
            <person name="Klingl A."/>
            <person name="Pilhofer M."/>
        </authorList>
    </citation>
    <scope>NUCLEOTIDE SEQUENCE</scope>
    <source>
        <strain evidence="2">B-35</strain>
    </source>
</reference>
<dbReference type="Gene3D" id="3.60.21.10">
    <property type="match status" value="1"/>
</dbReference>
<organism evidence="2 3">
    <name type="scientific">Candidatus Lokiarchaeum ossiferum</name>
    <dbReference type="NCBI Taxonomy" id="2951803"/>
    <lineage>
        <taxon>Archaea</taxon>
        <taxon>Promethearchaeati</taxon>
        <taxon>Promethearchaeota</taxon>
        <taxon>Promethearchaeia</taxon>
        <taxon>Promethearchaeales</taxon>
        <taxon>Promethearchaeaceae</taxon>
        <taxon>Candidatus Lokiarchaeum</taxon>
    </lineage>
</organism>
<accession>A0ABY6HMW5</accession>
<gene>
    <name evidence="2" type="ORF">NEF87_001051</name>
</gene>
<name>A0ABY6HMW5_9ARCH</name>
<evidence type="ECO:0000313" key="2">
    <source>
        <dbReference type="EMBL" id="UYP44766.1"/>
    </source>
</evidence>
<dbReference type="Proteomes" id="UP001208689">
    <property type="component" value="Chromosome"/>
</dbReference>
<dbReference type="EC" id="3.1.4.53" evidence="2"/>
<dbReference type="Pfam" id="PF00149">
    <property type="entry name" value="Metallophos"/>
    <property type="match status" value="1"/>
</dbReference>
<evidence type="ECO:0000259" key="1">
    <source>
        <dbReference type="Pfam" id="PF00149"/>
    </source>
</evidence>
<dbReference type="GO" id="GO:0004115">
    <property type="term" value="F:3',5'-cyclic-AMP phosphodiesterase activity"/>
    <property type="evidence" value="ECO:0007669"/>
    <property type="project" value="UniProtKB-EC"/>
</dbReference>
<keyword evidence="3" id="KW-1185">Reference proteome</keyword>
<keyword evidence="2" id="KW-0378">Hydrolase</keyword>
<evidence type="ECO:0000313" key="3">
    <source>
        <dbReference type="Proteomes" id="UP001208689"/>
    </source>
</evidence>
<dbReference type="InterPro" id="IPR029052">
    <property type="entry name" value="Metallo-depent_PP-like"/>
</dbReference>
<dbReference type="EMBL" id="CP104013">
    <property type="protein sequence ID" value="UYP44766.1"/>
    <property type="molecule type" value="Genomic_DNA"/>
</dbReference>